<evidence type="ECO:0000256" key="1">
    <source>
        <dbReference type="SAM" id="Phobius"/>
    </source>
</evidence>
<keyword evidence="1" id="KW-0472">Membrane</keyword>
<accession>W6TE21</accession>
<dbReference type="RefSeq" id="WP_021827885.1">
    <property type="nucleotide sequence ID" value="NZ_AWTR02000080.1"/>
</dbReference>
<organism evidence="2 3">
    <name type="scientific">Holospora obtusa F1</name>
    <dbReference type="NCBI Taxonomy" id="1399147"/>
    <lineage>
        <taxon>Bacteria</taxon>
        <taxon>Pseudomonadati</taxon>
        <taxon>Pseudomonadota</taxon>
        <taxon>Alphaproteobacteria</taxon>
        <taxon>Holosporales</taxon>
        <taxon>Holosporaceae</taxon>
        <taxon>Holospora</taxon>
    </lineage>
</organism>
<keyword evidence="1" id="KW-0812">Transmembrane</keyword>
<dbReference type="EMBL" id="AWTR02000080">
    <property type="protein sequence ID" value="ETZ06864.1"/>
    <property type="molecule type" value="Genomic_DNA"/>
</dbReference>
<gene>
    <name evidence="2" type="ORF">P618_200978</name>
</gene>
<reference evidence="2 3" key="1">
    <citation type="journal article" date="2014" name="FEMS Microbiol. Lett.">
        <title>Draft genome sequences of three Holospora species (Holospora obtusa, Holospora undulata, and Holospora elegans), endonuclear symbiotic bacteria of the ciliate Paramecium caudatum.</title>
        <authorList>
            <person name="Dohra H."/>
            <person name="Tanaka K."/>
            <person name="Suzuki T."/>
            <person name="Fujishima M."/>
            <person name="Suzuki H."/>
        </authorList>
    </citation>
    <scope>NUCLEOTIDE SEQUENCE [LARGE SCALE GENOMIC DNA]</scope>
    <source>
        <strain evidence="2 3">F1</strain>
    </source>
</reference>
<feature type="transmembrane region" description="Helical" evidence="1">
    <location>
        <begin position="21"/>
        <end position="43"/>
    </location>
</feature>
<name>W6TE21_HOLOB</name>
<dbReference type="AlphaFoldDB" id="W6TE21"/>
<proteinExistence type="predicted"/>
<protein>
    <submittedName>
        <fullName evidence="2">Uncharacterized protein</fullName>
    </submittedName>
</protein>
<sequence>MKKYFAYHVENSSPAFQVKEFILYKMSELINIIIVFALFFSIFNLGK</sequence>
<dbReference type="Proteomes" id="UP000019112">
    <property type="component" value="Unassembled WGS sequence"/>
</dbReference>
<comment type="caution">
    <text evidence="2">The sequence shown here is derived from an EMBL/GenBank/DDBJ whole genome shotgun (WGS) entry which is preliminary data.</text>
</comment>
<evidence type="ECO:0000313" key="2">
    <source>
        <dbReference type="EMBL" id="ETZ06864.1"/>
    </source>
</evidence>
<keyword evidence="3" id="KW-1185">Reference proteome</keyword>
<evidence type="ECO:0000313" key="3">
    <source>
        <dbReference type="Proteomes" id="UP000019112"/>
    </source>
</evidence>
<keyword evidence="1" id="KW-1133">Transmembrane helix</keyword>